<feature type="repeat" description="TPR" evidence="7">
    <location>
        <begin position="569"/>
        <end position="602"/>
    </location>
</feature>
<keyword evidence="5 7" id="KW-0802">TPR repeat</keyword>
<keyword evidence="3 8" id="KW-0547">Nucleotide-binding</keyword>
<organism evidence="10">
    <name type="scientific">Trichodesmium erythraeum (strain IMS101)</name>
    <dbReference type="NCBI Taxonomy" id="203124"/>
    <lineage>
        <taxon>Bacteria</taxon>
        <taxon>Bacillati</taxon>
        <taxon>Cyanobacteriota</taxon>
        <taxon>Cyanophyceae</taxon>
        <taxon>Oscillatoriophycideae</taxon>
        <taxon>Oscillatoriales</taxon>
        <taxon>Microcoleaceae</taxon>
        <taxon>Trichodesmium</taxon>
    </lineage>
</organism>
<dbReference type="HOGENOM" id="CLU_407636_0_0_3"/>
<keyword evidence="2" id="KW-0677">Repeat</keyword>
<dbReference type="Gene3D" id="1.25.40.10">
    <property type="entry name" value="Tetratricopeptide repeat domain"/>
    <property type="match status" value="2"/>
</dbReference>
<dbReference type="SMART" id="SM00220">
    <property type="entry name" value="S_TKc"/>
    <property type="match status" value="1"/>
</dbReference>
<dbReference type="eggNOG" id="COG0515">
    <property type="taxonomic scope" value="Bacteria"/>
</dbReference>
<evidence type="ECO:0000256" key="1">
    <source>
        <dbReference type="ARBA" id="ARBA00022679"/>
    </source>
</evidence>
<dbReference type="CDD" id="cd14014">
    <property type="entry name" value="STKc_PknB_like"/>
    <property type="match status" value="1"/>
</dbReference>
<dbReference type="PROSITE" id="PS00107">
    <property type="entry name" value="PROTEIN_KINASE_ATP"/>
    <property type="match status" value="1"/>
</dbReference>
<evidence type="ECO:0000256" key="8">
    <source>
        <dbReference type="PROSITE-ProRule" id="PRU10141"/>
    </source>
</evidence>
<name>Q10Z84_TRIEI</name>
<keyword evidence="4 10" id="KW-0418">Kinase</keyword>
<reference evidence="10" key="1">
    <citation type="submission" date="2006-06" db="EMBL/GenBank/DDBJ databases">
        <title>Complete sequence of Trichodesmium erythraeum IMS101.</title>
        <authorList>
            <consortium name="US DOE Joint Genome Institute"/>
            <person name="Copeland A."/>
            <person name="Lucas S."/>
            <person name="Lapidus A."/>
            <person name="Barry K."/>
            <person name="Detter J.C."/>
            <person name="Glavina del Rio T."/>
            <person name="Hammon N."/>
            <person name="Israni S."/>
            <person name="Dalin E."/>
            <person name="Tice H."/>
            <person name="Pitluck S."/>
            <person name="Kiss H."/>
            <person name="Munk A.C."/>
            <person name="Brettin T."/>
            <person name="Bruce D."/>
            <person name="Han C."/>
            <person name="Tapia R."/>
            <person name="Gilna P."/>
            <person name="Schmutz J."/>
            <person name="Larimer F."/>
            <person name="Land M."/>
            <person name="Hauser L."/>
            <person name="Kyrpides N."/>
            <person name="Kim E."/>
            <person name="Richardson P."/>
        </authorList>
    </citation>
    <scope>NUCLEOTIDE SEQUENCE [LARGE SCALE GENOMIC DNA]</scope>
    <source>
        <strain evidence="10">IMS101</strain>
    </source>
</reference>
<feature type="repeat" description="TPR" evidence="7">
    <location>
        <begin position="287"/>
        <end position="320"/>
    </location>
</feature>
<dbReference type="Gene3D" id="1.10.510.10">
    <property type="entry name" value="Transferase(Phosphotransferase) domain 1"/>
    <property type="match status" value="1"/>
</dbReference>
<dbReference type="eggNOG" id="COG0457">
    <property type="taxonomic scope" value="Bacteria"/>
</dbReference>
<accession>Q10Z84</accession>
<dbReference type="SUPFAM" id="SSF48452">
    <property type="entry name" value="TPR-like"/>
    <property type="match status" value="1"/>
</dbReference>
<evidence type="ECO:0000256" key="6">
    <source>
        <dbReference type="ARBA" id="ARBA00022840"/>
    </source>
</evidence>
<keyword evidence="10" id="KW-0723">Serine/threonine-protein kinase</keyword>
<feature type="domain" description="Protein kinase" evidence="9">
    <location>
        <begin position="10"/>
        <end position="283"/>
    </location>
</feature>
<evidence type="ECO:0000256" key="2">
    <source>
        <dbReference type="ARBA" id="ARBA00022737"/>
    </source>
</evidence>
<dbReference type="InterPro" id="IPR011009">
    <property type="entry name" value="Kinase-like_dom_sf"/>
</dbReference>
<dbReference type="InterPro" id="IPR017441">
    <property type="entry name" value="Protein_kinase_ATP_BS"/>
</dbReference>
<dbReference type="InterPro" id="IPR013105">
    <property type="entry name" value="TPR_2"/>
</dbReference>
<protein>
    <submittedName>
        <fullName evidence="10">Serine/threonine protein kinase with TPR repeats</fullName>
    </submittedName>
</protein>
<evidence type="ECO:0000256" key="7">
    <source>
        <dbReference type="PROSITE-ProRule" id="PRU00339"/>
    </source>
</evidence>
<dbReference type="PANTHER" id="PTHR43289:SF34">
    <property type="entry name" value="SERINE_THREONINE-PROTEIN KINASE YBDM-RELATED"/>
    <property type="match status" value="1"/>
</dbReference>
<dbReference type="Pfam" id="PF13181">
    <property type="entry name" value="TPR_8"/>
    <property type="match status" value="1"/>
</dbReference>
<dbReference type="InterPro" id="IPR011990">
    <property type="entry name" value="TPR-like_helical_dom_sf"/>
</dbReference>
<evidence type="ECO:0000313" key="10">
    <source>
        <dbReference type="EMBL" id="ABG52440.1"/>
    </source>
</evidence>
<feature type="repeat" description="TPR" evidence="7">
    <location>
        <begin position="388"/>
        <end position="421"/>
    </location>
</feature>
<dbReference type="PANTHER" id="PTHR43289">
    <property type="entry name" value="MITOGEN-ACTIVATED PROTEIN KINASE KINASE KINASE 20-RELATED"/>
    <property type="match status" value="1"/>
</dbReference>
<evidence type="ECO:0000256" key="4">
    <source>
        <dbReference type="ARBA" id="ARBA00022777"/>
    </source>
</evidence>
<dbReference type="InterPro" id="IPR000719">
    <property type="entry name" value="Prot_kinase_dom"/>
</dbReference>
<feature type="binding site" evidence="8">
    <location>
        <position position="39"/>
    </location>
    <ligand>
        <name>ATP</name>
        <dbReference type="ChEBI" id="CHEBI:30616"/>
    </ligand>
</feature>
<dbReference type="SMART" id="SM00028">
    <property type="entry name" value="TPR"/>
    <property type="match status" value="3"/>
</dbReference>
<dbReference type="Pfam" id="PF07719">
    <property type="entry name" value="TPR_2"/>
    <property type="match status" value="1"/>
</dbReference>
<keyword evidence="1" id="KW-0808">Transferase</keyword>
<dbReference type="STRING" id="203124.Tery_3337"/>
<keyword evidence="6 8" id="KW-0067">ATP-binding</keyword>
<sequence>MGTLLKQGWYKIEKVLGQGGFGITYKAIYCLNSTLVAIKELWPESGYRHDKSVVWPPSIAPIDQKEQVEKFKLEAAYLQRCNSPNIAKVYDCFEENSSIYMVMEFIDGVSLSSLMVNQKCLHENKVIEYAKQIANALVVVHENNLLHRDIKPENIMIDSSDRAVLIDFGTAREFIAGKTGDLTQLLTPGYAPFEQYSKNSKRYAASDIYALCASMYELLTGELPSGAVERATAFSGGAPDPLLPPRQINSLISPHLEKVILMGMRFRVEERIQTAEELINAFDGKLVSPLHQKAKDYVSKGDLNNAVSTYETCLEREPDNGEATVELALVLVYMDEDRAVTVAQKGMQLKPQDGRSYGVCGLVGCHRRQWNHAAQQLEQGIRLSPKEAWIHANLAWALGQQGNWESAERTIQQGLQLDPNSTFALGLKAWISFHKKQWRFVIQAGTQAIFKSQQEGSRIAMALQAWVYPFTIAALDKVTTKKGGDVKRRLRNFVVQVPNNSIALGFQAWYEYRDRNLNACRQSLELACKCGDIPNWVARDRGLIDEHLNDLPSALEWYKHRHQEIPQDAWICYRLGTVLARLNQWQDAKGYLEQAVKQDPNLAPAYRNLGWVLSNLLTVDGKIQSVQDLMAAYRQALALYEVQDMNEAQQIRAMFQAIDILL</sequence>
<evidence type="ECO:0000256" key="5">
    <source>
        <dbReference type="ARBA" id="ARBA00022803"/>
    </source>
</evidence>
<dbReference type="PROSITE" id="PS00108">
    <property type="entry name" value="PROTEIN_KINASE_ST"/>
    <property type="match status" value="1"/>
</dbReference>
<gene>
    <name evidence="10" type="ordered locus">Tery_3337</name>
</gene>
<proteinExistence type="predicted"/>
<dbReference type="PROSITE" id="PS50005">
    <property type="entry name" value="TPR"/>
    <property type="match status" value="3"/>
</dbReference>
<dbReference type="GO" id="GO:0005524">
    <property type="term" value="F:ATP binding"/>
    <property type="evidence" value="ECO:0007669"/>
    <property type="project" value="UniProtKB-UniRule"/>
</dbReference>
<dbReference type="AlphaFoldDB" id="Q10Z84"/>
<dbReference type="Pfam" id="PF14559">
    <property type="entry name" value="TPR_19"/>
    <property type="match status" value="1"/>
</dbReference>
<dbReference type="EMBL" id="CP000393">
    <property type="protein sequence ID" value="ABG52440.1"/>
    <property type="molecule type" value="Genomic_DNA"/>
</dbReference>
<dbReference type="InterPro" id="IPR008271">
    <property type="entry name" value="Ser/Thr_kinase_AS"/>
</dbReference>
<dbReference type="SUPFAM" id="SSF56112">
    <property type="entry name" value="Protein kinase-like (PK-like)"/>
    <property type="match status" value="1"/>
</dbReference>
<dbReference type="KEGG" id="ter:Tery_3337"/>
<dbReference type="Pfam" id="PF00069">
    <property type="entry name" value="Pkinase"/>
    <property type="match status" value="1"/>
</dbReference>
<dbReference type="GO" id="GO:0004674">
    <property type="term" value="F:protein serine/threonine kinase activity"/>
    <property type="evidence" value="ECO:0007669"/>
    <property type="project" value="UniProtKB-KW"/>
</dbReference>
<dbReference type="PROSITE" id="PS50011">
    <property type="entry name" value="PROTEIN_KINASE_DOM"/>
    <property type="match status" value="1"/>
</dbReference>
<evidence type="ECO:0000256" key="3">
    <source>
        <dbReference type="ARBA" id="ARBA00022741"/>
    </source>
</evidence>
<evidence type="ECO:0000259" key="9">
    <source>
        <dbReference type="PROSITE" id="PS50011"/>
    </source>
</evidence>
<dbReference type="InterPro" id="IPR019734">
    <property type="entry name" value="TPR_rpt"/>
</dbReference>